<evidence type="ECO:0000313" key="2">
    <source>
        <dbReference type="Proteomes" id="UP000053477"/>
    </source>
</evidence>
<sequence length="295" mass="33539">MMPQRSPEESSYFAKCSYRVKTNSMFHAYIRSLTDIFILPYPLTQKRDIAVLPRGFLGFFQRRGISELIECYCGHFSESPRPIRVTTYLGGATIAHCNTVPSRCGYFVELNDAFHQMGFRSHYGGIITLEQHQTRFMRSSDAQLLLPAAFNSSLDISHYCRPIPKFHGLLASDRPLMIARSRDAKRRRSEADHLGTLEKRRREGSFNILEDIDPLVLAKMDDDADEVEVVAGPSRVLEVFASEMDANGSGLLECEFEHLKSNAEKCDGCKRFFTRNGLRAHIPGCTKNKGKKRVY</sequence>
<name>A0A0H2SBE9_9AGAM</name>
<gene>
    <name evidence="1" type="ORF">SCHPADRAFT_935634</name>
</gene>
<accession>A0A0H2SBE9</accession>
<organism evidence="1 2">
    <name type="scientific">Schizopora paradoxa</name>
    <dbReference type="NCBI Taxonomy" id="27342"/>
    <lineage>
        <taxon>Eukaryota</taxon>
        <taxon>Fungi</taxon>
        <taxon>Dikarya</taxon>
        <taxon>Basidiomycota</taxon>
        <taxon>Agaricomycotina</taxon>
        <taxon>Agaricomycetes</taxon>
        <taxon>Hymenochaetales</taxon>
        <taxon>Schizoporaceae</taxon>
        <taxon>Schizopora</taxon>
    </lineage>
</organism>
<evidence type="ECO:0000313" key="1">
    <source>
        <dbReference type="EMBL" id="KLO19043.1"/>
    </source>
</evidence>
<dbReference type="Proteomes" id="UP000053477">
    <property type="component" value="Unassembled WGS sequence"/>
</dbReference>
<keyword evidence="2" id="KW-1185">Reference proteome</keyword>
<dbReference type="AlphaFoldDB" id="A0A0H2SBE9"/>
<proteinExistence type="predicted"/>
<dbReference type="EMBL" id="KQ085889">
    <property type="protein sequence ID" value="KLO19043.1"/>
    <property type="molecule type" value="Genomic_DNA"/>
</dbReference>
<protein>
    <submittedName>
        <fullName evidence="1">Uncharacterized protein</fullName>
    </submittedName>
</protein>
<dbReference type="InParanoid" id="A0A0H2SBE9"/>
<reference evidence="1 2" key="1">
    <citation type="submission" date="2015-04" db="EMBL/GenBank/DDBJ databases">
        <title>Complete genome sequence of Schizopora paradoxa KUC8140, a cosmopolitan wood degrader in East Asia.</title>
        <authorList>
            <consortium name="DOE Joint Genome Institute"/>
            <person name="Min B."/>
            <person name="Park H."/>
            <person name="Jang Y."/>
            <person name="Kim J.-J."/>
            <person name="Kim K.H."/>
            <person name="Pangilinan J."/>
            <person name="Lipzen A."/>
            <person name="Riley R."/>
            <person name="Grigoriev I.V."/>
            <person name="Spatafora J.W."/>
            <person name="Choi I.-G."/>
        </authorList>
    </citation>
    <scope>NUCLEOTIDE SEQUENCE [LARGE SCALE GENOMIC DNA]</scope>
    <source>
        <strain evidence="1 2">KUC8140</strain>
    </source>
</reference>